<dbReference type="Proteomes" id="UP000503166">
    <property type="component" value="Plasmid p_CNU_G2"/>
</dbReference>
<proteinExistence type="predicted"/>
<accession>A0A6G8I2Y0</accession>
<geneLocation type="plasmid" evidence="2">
    <name>p_cnu_g2</name>
</geneLocation>
<dbReference type="EMBL" id="CP046920">
    <property type="protein sequence ID" value="QIM47426.1"/>
    <property type="molecule type" value="Genomic_DNA"/>
</dbReference>
<dbReference type="RefSeq" id="WP_157328649.1">
    <property type="nucleotide sequence ID" value="NZ_CP046920.1"/>
</dbReference>
<dbReference type="AlphaFoldDB" id="A0A6G8I2Y0"/>
<evidence type="ECO:0000313" key="1">
    <source>
        <dbReference type="EMBL" id="QIM47426.1"/>
    </source>
</evidence>
<evidence type="ECO:0000313" key="2">
    <source>
        <dbReference type="Proteomes" id="UP000503166"/>
    </source>
</evidence>
<protein>
    <submittedName>
        <fullName evidence="1">Translation repressor RelB</fullName>
    </submittedName>
</protein>
<reference evidence="1 2" key="1">
    <citation type="submission" date="2019-12" db="EMBL/GenBank/DDBJ databases">
        <title>Complete genome sequence of Streptococcus sp. CNU G2 isolated frome Bos taurus coreanae.</title>
        <authorList>
            <person name="Park S.Y."/>
            <person name="Kim J.H."/>
            <person name="Seo S.W."/>
        </authorList>
    </citation>
    <scope>NUCLEOTIDE SEQUENCE [LARGE SCALE GENOMIC DNA]</scope>
    <source>
        <strain evidence="1 2">CNU G2</strain>
        <plasmid evidence="2">p_cnu_g2</plasmid>
    </source>
</reference>
<sequence>MSTITVRLNQKEEELFKGYSELSGESISTLLKKALINNIEDELDYKVYQEAYQEYQKDSETISHADFKKELGL</sequence>
<keyword evidence="1" id="KW-0614">Plasmid</keyword>
<dbReference type="KEGG" id="srum:GPZ88_10145"/>
<dbReference type="Pfam" id="PF19807">
    <property type="entry name" value="DUF6290"/>
    <property type="match status" value="1"/>
</dbReference>
<organism evidence="1 2">
    <name type="scientific">Streptococcus ruminicola</name>
    <dbReference type="NCBI Taxonomy" id="2686210"/>
    <lineage>
        <taxon>Bacteria</taxon>
        <taxon>Bacillati</taxon>
        <taxon>Bacillota</taxon>
        <taxon>Bacilli</taxon>
        <taxon>Lactobacillales</taxon>
        <taxon>Streptococcaceae</taxon>
        <taxon>Streptococcus</taxon>
    </lineage>
</organism>
<dbReference type="NCBIfam" id="NF046040">
    <property type="entry name" value="RelB_antitoxin"/>
    <property type="match status" value="1"/>
</dbReference>
<dbReference type="InterPro" id="IPR046257">
    <property type="entry name" value="DUF6290"/>
</dbReference>
<gene>
    <name evidence="1" type="ORF">GPZ88_10145</name>
</gene>
<name>A0A6G8I2Y0_9STRE</name>